<dbReference type="HOGENOM" id="CLU_037628_6_0_12"/>
<dbReference type="PROSITE" id="PS00356">
    <property type="entry name" value="HTH_LACI_1"/>
    <property type="match status" value="1"/>
</dbReference>
<dbReference type="OrthoDB" id="355989at2"/>
<organism evidence="5 6">
    <name type="scientific">Sediminispirochaeta smaragdinae (strain DSM 11293 / JCM 15392 / SEBR 4228)</name>
    <name type="common">Spirochaeta smaragdinae</name>
    <dbReference type="NCBI Taxonomy" id="573413"/>
    <lineage>
        <taxon>Bacteria</taxon>
        <taxon>Pseudomonadati</taxon>
        <taxon>Spirochaetota</taxon>
        <taxon>Spirochaetia</taxon>
        <taxon>Spirochaetales</taxon>
        <taxon>Spirochaetaceae</taxon>
        <taxon>Sediminispirochaeta</taxon>
    </lineage>
</organism>
<dbReference type="PROSITE" id="PS50932">
    <property type="entry name" value="HTH_LACI_2"/>
    <property type="match status" value="1"/>
</dbReference>
<dbReference type="SUPFAM" id="SSF47413">
    <property type="entry name" value="lambda repressor-like DNA-binding domains"/>
    <property type="match status" value="1"/>
</dbReference>
<dbReference type="SMART" id="SM00354">
    <property type="entry name" value="HTH_LACI"/>
    <property type="match status" value="1"/>
</dbReference>
<dbReference type="PANTHER" id="PTHR30146:SF109">
    <property type="entry name" value="HTH-TYPE TRANSCRIPTIONAL REGULATOR GALS"/>
    <property type="match status" value="1"/>
</dbReference>
<dbReference type="KEGG" id="ssm:Spirs_0780"/>
<proteinExistence type="predicted"/>
<dbReference type="Gene3D" id="1.10.260.40">
    <property type="entry name" value="lambda repressor-like DNA-binding domains"/>
    <property type="match status" value="1"/>
</dbReference>
<dbReference type="eggNOG" id="COG1609">
    <property type="taxonomic scope" value="Bacteria"/>
</dbReference>
<dbReference type="EMBL" id="CP002116">
    <property type="protein sequence ID" value="ADK79915.1"/>
    <property type="molecule type" value="Genomic_DNA"/>
</dbReference>
<dbReference type="GO" id="GO:0000976">
    <property type="term" value="F:transcription cis-regulatory region binding"/>
    <property type="evidence" value="ECO:0007669"/>
    <property type="project" value="TreeGrafter"/>
</dbReference>
<dbReference type="CDD" id="cd01392">
    <property type="entry name" value="HTH_LacI"/>
    <property type="match status" value="1"/>
</dbReference>
<dbReference type="PANTHER" id="PTHR30146">
    <property type="entry name" value="LACI-RELATED TRANSCRIPTIONAL REPRESSOR"/>
    <property type="match status" value="1"/>
</dbReference>
<dbReference type="Pfam" id="PF13377">
    <property type="entry name" value="Peripla_BP_3"/>
    <property type="match status" value="1"/>
</dbReference>
<protein>
    <submittedName>
        <fullName evidence="5">Transcriptional regulator, LacI family</fullName>
    </submittedName>
</protein>
<dbReference type="CDD" id="cd06267">
    <property type="entry name" value="PBP1_LacI_sugar_binding-like"/>
    <property type="match status" value="1"/>
</dbReference>
<reference evidence="5 6" key="1">
    <citation type="journal article" date="2010" name="Stand. Genomic Sci.">
        <title>Complete genome sequence of Spirochaeta smaragdinae type strain (SEBR 4228).</title>
        <authorList>
            <person name="Mavromatis K."/>
            <person name="Yasawong M."/>
            <person name="Chertkov O."/>
            <person name="Lapidus A."/>
            <person name="Lucas S."/>
            <person name="Nolan M."/>
            <person name="Del Rio T.G."/>
            <person name="Tice H."/>
            <person name="Cheng J.F."/>
            <person name="Pitluck S."/>
            <person name="Liolios K."/>
            <person name="Ivanova N."/>
            <person name="Tapia R."/>
            <person name="Han C."/>
            <person name="Bruce D."/>
            <person name="Goodwin L."/>
            <person name="Pati A."/>
            <person name="Chen A."/>
            <person name="Palaniappan K."/>
            <person name="Land M."/>
            <person name="Hauser L."/>
            <person name="Chang Y.J."/>
            <person name="Jeffries C.D."/>
            <person name="Detter J.C."/>
            <person name="Rohde M."/>
            <person name="Brambilla E."/>
            <person name="Spring S."/>
            <person name="Goker M."/>
            <person name="Sikorski J."/>
            <person name="Woyke T."/>
            <person name="Bristow J."/>
            <person name="Eisen J.A."/>
            <person name="Markowitz V."/>
            <person name="Hugenholtz P."/>
            <person name="Klenk H.P."/>
            <person name="Kyrpides N.C."/>
        </authorList>
    </citation>
    <scope>NUCLEOTIDE SEQUENCE [LARGE SCALE GENOMIC DNA]</scope>
    <source>
        <strain evidence="6">DSM 11293 / JCM 15392 / SEBR 4228</strain>
    </source>
</reference>
<accession>E1RC35</accession>
<sequence>MFLVTLKDVAARAGVSIATASRVINGNQNVTEASRERVLKAIQDLGYYSNEVARGLRQEYLKIIAVTLPTIANLFFAEMLQGIDDVTTIAGYSILFNDTTKNDEVERQCLRNIRSMGIAGSIVFHLDVMDNMLIQLCDANFPCLIIGDTVQETVGKVSFVQYDVKALAQSAFLHLAQFQPNDIWFFSSLFNGNIYLDEALIAQCPAKLHLMLTTDDPKDAERMCRKYDIHGQGHAFVSVNDFQALGILNYLRNRGEPMHLVSFGNTSLAQNLSPQITSVAPSGYQIGVAVAKMILAEIEGQAVDESLSTLLTPVLIPRET</sequence>
<dbReference type="PRINTS" id="PR00036">
    <property type="entry name" value="HTHLACI"/>
</dbReference>
<dbReference type="InterPro" id="IPR028082">
    <property type="entry name" value="Peripla_BP_I"/>
</dbReference>
<evidence type="ECO:0000256" key="3">
    <source>
        <dbReference type="ARBA" id="ARBA00023163"/>
    </source>
</evidence>
<evidence type="ECO:0000313" key="6">
    <source>
        <dbReference type="Proteomes" id="UP000002318"/>
    </source>
</evidence>
<dbReference type="Gene3D" id="3.40.50.2300">
    <property type="match status" value="2"/>
</dbReference>
<dbReference type="SUPFAM" id="SSF53822">
    <property type="entry name" value="Periplasmic binding protein-like I"/>
    <property type="match status" value="1"/>
</dbReference>
<feature type="domain" description="HTH lacI-type" evidence="4">
    <location>
        <begin position="4"/>
        <end position="58"/>
    </location>
</feature>
<keyword evidence="1" id="KW-0805">Transcription regulation</keyword>
<dbReference type="InterPro" id="IPR000843">
    <property type="entry name" value="HTH_LacI"/>
</dbReference>
<gene>
    <name evidence="5" type="ordered locus">Spirs_0780</name>
</gene>
<dbReference type="Pfam" id="PF00356">
    <property type="entry name" value="LacI"/>
    <property type="match status" value="1"/>
</dbReference>
<evidence type="ECO:0000313" key="5">
    <source>
        <dbReference type="EMBL" id="ADK79915.1"/>
    </source>
</evidence>
<evidence type="ECO:0000256" key="1">
    <source>
        <dbReference type="ARBA" id="ARBA00023015"/>
    </source>
</evidence>
<dbReference type="InterPro" id="IPR046335">
    <property type="entry name" value="LacI/GalR-like_sensor"/>
</dbReference>
<dbReference type="RefSeq" id="WP_013253379.1">
    <property type="nucleotide sequence ID" value="NC_014364.1"/>
</dbReference>
<keyword evidence="3" id="KW-0804">Transcription</keyword>
<dbReference type="STRING" id="573413.Spirs_0780"/>
<keyword evidence="2" id="KW-0238">DNA-binding</keyword>
<dbReference type="Proteomes" id="UP000002318">
    <property type="component" value="Chromosome"/>
</dbReference>
<dbReference type="GO" id="GO:0003700">
    <property type="term" value="F:DNA-binding transcription factor activity"/>
    <property type="evidence" value="ECO:0007669"/>
    <property type="project" value="TreeGrafter"/>
</dbReference>
<evidence type="ECO:0000259" key="4">
    <source>
        <dbReference type="PROSITE" id="PS50932"/>
    </source>
</evidence>
<evidence type="ECO:0000256" key="2">
    <source>
        <dbReference type="ARBA" id="ARBA00023125"/>
    </source>
</evidence>
<keyword evidence="6" id="KW-1185">Reference proteome</keyword>
<name>E1RC35_SEDSS</name>
<dbReference type="AlphaFoldDB" id="E1RC35"/>
<dbReference type="InterPro" id="IPR010982">
    <property type="entry name" value="Lambda_DNA-bd_dom_sf"/>
</dbReference>